<keyword evidence="1" id="KW-1133">Transmembrane helix</keyword>
<dbReference type="RefSeq" id="WP_345489348.1">
    <property type="nucleotide sequence ID" value="NZ_BAAAWU010000001.1"/>
</dbReference>
<name>A0ABV5QKQ7_9ACTN</name>
<evidence type="ECO:0000313" key="3">
    <source>
        <dbReference type="Proteomes" id="UP001589716"/>
    </source>
</evidence>
<dbReference type="EMBL" id="JBHMCT010000006">
    <property type="protein sequence ID" value="MFB9554088.1"/>
    <property type="molecule type" value="Genomic_DNA"/>
</dbReference>
<comment type="caution">
    <text evidence="2">The sequence shown here is derived from an EMBL/GenBank/DDBJ whole genome shotgun (WGS) entry which is preliminary data.</text>
</comment>
<dbReference type="Proteomes" id="UP001589716">
    <property type="component" value="Unassembled WGS sequence"/>
</dbReference>
<reference evidence="2 3" key="1">
    <citation type="submission" date="2024-09" db="EMBL/GenBank/DDBJ databases">
        <authorList>
            <person name="Sun Q."/>
            <person name="Mori K."/>
        </authorList>
    </citation>
    <scope>NUCLEOTIDE SEQUENCE [LARGE SCALE GENOMIC DNA]</scope>
    <source>
        <strain evidence="2 3">JCM 4414</strain>
    </source>
</reference>
<protein>
    <recommendedName>
        <fullName evidence="4">DUF2637 domain-containing protein</fullName>
    </recommendedName>
</protein>
<feature type="transmembrane region" description="Helical" evidence="1">
    <location>
        <begin position="12"/>
        <end position="29"/>
    </location>
</feature>
<organism evidence="2 3">
    <name type="scientific">Streptomyces roseoviridis</name>
    <dbReference type="NCBI Taxonomy" id="67361"/>
    <lineage>
        <taxon>Bacteria</taxon>
        <taxon>Bacillati</taxon>
        <taxon>Actinomycetota</taxon>
        <taxon>Actinomycetes</taxon>
        <taxon>Kitasatosporales</taxon>
        <taxon>Streptomycetaceae</taxon>
        <taxon>Streptomyces</taxon>
    </lineage>
</organism>
<evidence type="ECO:0008006" key="4">
    <source>
        <dbReference type="Google" id="ProtNLM"/>
    </source>
</evidence>
<keyword evidence="3" id="KW-1185">Reference proteome</keyword>
<sequence length="153" mass="16416">MSDVRTACVRTGLIFFALVSAALGLYILVSPEGFFSWSWVNLGMDYNPHLMLDYGAMNLAAAIPPGAAAVVMSPAFTRTALASYATWSTAHFLIHVHFRSHAVAHASAAEADLLLGVLGIGVVVPIALLLLTFGRPALPGRRRESGRQDLRVR</sequence>
<evidence type="ECO:0000313" key="2">
    <source>
        <dbReference type="EMBL" id="MFB9554088.1"/>
    </source>
</evidence>
<feature type="transmembrane region" description="Helical" evidence="1">
    <location>
        <begin position="79"/>
        <end position="98"/>
    </location>
</feature>
<feature type="transmembrane region" description="Helical" evidence="1">
    <location>
        <begin position="113"/>
        <end position="133"/>
    </location>
</feature>
<evidence type="ECO:0000256" key="1">
    <source>
        <dbReference type="SAM" id="Phobius"/>
    </source>
</evidence>
<feature type="transmembrane region" description="Helical" evidence="1">
    <location>
        <begin position="49"/>
        <end position="72"/>
    </location>
</feature>
<gene>
    <name evidence="2" type="ORF">ACFFTP_07705</name>
</gene>
<accession>A0ABV5QKQ7</accession>
<proteinExistence type="predicted"/>
<keyword evidence="1" id="KW-0812">Transmembrane</keyword>
<keyword evidence="1" id="KW-0472">Membrane</keyword>